<dbReference type="InterPro" id="IPR006551">
    <property type="entry name" value="Polynucleotide_phosphatase"/>
</dbReference>
<dbReference type="InterPro" id="IPR027417">
    <property type="entry name" value="P-loop_NTPase"/>
</dbReference>
<dbReference type="EMBL" id="ML121529">
    <property type="protein sequence ID" value="RPB28575.1"/>
    <property type="molecule type" value="Genomic_DNA"/>
</dbReference>
<dbReference type="InterPro" id="IPR006549">
    <property type="entry name" value="HAD-SF_hydro_IIIA"/>
</dbReference>
<dbReference type="OrthoDB" id="19045at2759"/>
<dbReference type="Proteomes" id="UP000267821">
    <property type="component" value="Unassembled WGS sequence"/>
</dbReference>
<dbReference type="PANTHER" id="PTHR12083:SF9">
    <property type="entry name" value="BIFUNCTIONAL POLYNUCLEOTIDE PHOSPHATASE_KINASE"/>
    <property type="match status" value="1"/>
</dbReference>
<dbReference type="InterPro" id="IPR013954">
    <property type="entry name" value="PNK3P"/>
</dbReference>
<dbReference type="PANTHER" id="PTHR12083">
    <property type="entry name" value="BIFUNCTIONAL POLYNUCLEOTIDE PHOSPHATASE/KINASE"/>
    <property type="match status" value="1"/>
</dbReference>
<keyword evidence="2" id="KW-1185">Reference proteome</keyword>
<dbReference type="Gene3D" id="3.40.50.1000">
    <property type="entry name" value="HAD superfamily/HAD-like"/>
    <property type="match status" value="1"/>
</dbReference>
<dbReference type="SUPFAM" id="SSF56784">
    <property type="entry name" value="HAD-like"/>
    <property type="match status" value="1"/>
</dbReference>
<dbReference type="GO" id="GO:0046403">
    <property type="term" value="F:polynucleotide 3'-phosphatase activity"/>
    <property type="evidence" value="ECO:0007669"/>
    <property type="project" value="TreeGrafter"/>
</dbReference>
<dbReference type="FunFam" id="3.40.50.300:FF:000737">
    <property type="entry name" value="Bifunctional polynucleotide phosphatase/kinase"/>
    <property type="match status" value="1"/>
</dbReference>
<dbReference type="NCBIfam" id="TIGR01662">
    <property type="entry name" value="HAD-SF-IIIA"/>
    <property type="match status" value="1"/>
</dbReference>
<dbReference type="AlphaFoldDB" id="A0A3N4MJK6"/>
<gene>
    <name evidence="1" type="ORF">L211DRAFT_777423</name>
</gene>
<dbReference type="GO" id="GO:0046404">
    <property type="term" value="F:ATP-dependent polydeoxyribonucleotide 5'-hydroxyl-kinase activity"/>
    <property type="evidence" value="ECO:0007669"/>
    <property type="project" value="TreeGrafter"/>
</dbReference>
<dbReference type="GO" id="GO:0003690">
    <property type="term" value="F:double-stranded DNA binding"/>
    <property type="evidence" value="ECO:0007669"/>
    <property type="project" value="TreeGrafter"/>
</dbReference>
<evidence type="ECO:0000313" key="1">
    <source>
        <dbReference type="EMBL" id="RPB28575.1"/>
    </source>
</evidence>
<accession>A0A3N4MJK6</accession>
<dbReference type="GO" id="GO:0006281">
    <property type="term" value="P:DNA repair"/>
    <property type="evidence" value="ECO:0007669"/>
    <property type="project" value="TreeGrafter"/>
</dbReference>
<name>A0A3N4MJK6_9PEZI</name>
<sequence>MSNKRRAGNISPPPLKRKVLSTTTSATVANFFKPLSQKEPEKTTWRIVDKSLLVANYDNKTIPTYSTPRKIAAFDLDSTLIKTSSGATFAKSESDWMWWDPVVPTKLKELHSEGRVYNVTIFTNQGGIKLDKPGPKLNIFKLKVSAILSALDIPLTLYGATENDKYRKPRSGMWDKMVDDYGTDIHGLNKEESLLVGDAAGRDGDFSASDRYFAFNVGIKFHTPEEYFLGHQPKPVKDVFNPTELATPTVPASAISTKFSKINDPEVVILVGSPGAGKSTFVKRYLAPLGYQRVNQDTLKTREKCLKTAVEFLGVKKSVVVDATNPDIDTRKRWIGLAKKCAIPIRCVYLTAPPHICQHNDAVRAFGGDIVNPENRKILPRLAFTGYASRFKEPTLDEGFLDITKLEFEWEGSETERNIWAKYWS</sequence>
<dbReference type="NCBIfam" id="TIGR01664">
    <property type="entry name" value="DNA-3'-Pase"/>
    <property type="match status" value="1"/>
</dbReference>
<dbReference type="InParanoid" id="A0A3N4MJK6"/>
<reference evidence="1 2" key="1">
    <citation type="journal article" date="2018" name="Nat. Ecol. Evol.">
        <title>Pezizomycetes genomes reveal the molecular basis of ectomycorrhizal truffle lifestyle.</title>
        <authorList>
            <person name="Murat C."/>
            <person name="Payen T."/>
            <person name="Noel B."/>
            <person name="Kuo A."/>
            <person name="Morin E."/>
            <person name="Chen J."/>
            <person name="Kohler A."/>
            <person name="Krizsan K."/>
            <person name="Balestrini R."/>
            <person name="Da Silva C."/>
            <person name="Montanini B."/>
            <person name="Hainaut M."/>
            <person name="Levati E."/>
            <person name="Barry K.W."/>
            <person name="Belfiori B."/>
            <person name="Cichocki N."/>
            <person name="Clum A."/>
            <person name="Dockter R.B."/>
            <person name="Fauchery L."/>
            <person name="Guy J."/>
            <person name="Iotti M."/>
            <person name="Le Tacon F."/>
            <person name="Lindquist E.A."/>
            <person name="Lipzen A."/>
            <person name="Malagnac F."/>
            <person name="Mello A."/>
            <person name="Molinier V."/>
            <person name="Miyauchi S."/>
            <person name="Poulain J."/>
            <person name="Riccioni C."/>
            <person name="Rubini A."/>
            <person name="Sitrit Y."/>
            <person name="Splivallo R."/>
            <person name="Traeger S."/>
            <person name="Wang M."/>
            <person name="Zifcakova L."/>
            <person name="Wipf D."/>
            <person name="Zambonelli A."/>
            <person name="Paolocci F."/>
            <person name="Nowrousian M."/>
            <person name="Ottonello S."/>
            <person name="Baldrian P."/>
            <person name="Spatafora J.W."/>
            <person name="Henrissat B."/>
            <person name="Nagy L.G."/>
            <person name="Aury J.M."/>
            <person name="Wincker P."/>
            <person name="Grigoriev I.V."/>
            <person name="Bonfante P."/>
            <person name="Martin F.M."/>
        </authorList>
    </citation>
    <scope>NUCLEOTIDE SEQUENCE [LARGE SCALE GENOMIC DNA]</scope>
    <source>
        <strain evidence="1 2">ATCC MYA-4762</strain>
    </source>
</reference>
<dbReference type="Gene3D" id="3.40.50.300">
    <property type="entry name" value="P-loop containing nucleotide triphosphate hydrolases"/>
    <property type="match status" value="1"/>
</dbReference>
<dbReference type="Pfam" id="PF13671">
    <property type="entry name" value="AAA_33"/>
    <property type="match status" value="1"/>
</dbReference>
<proteinExistence type="predicted"/>
<dbReference type="InterPro" id="IPR023214">
    <property type="entry name" value="HAD_sf"/>
</dbReference>
<protein>
    <submittedName>
        <fullName evidence="1">PNK3P-domain-containing protein</fullName>
    </submittedName>
</protein>
<evidence type="ECO:0000313" key="2">
    <source>
        <dbReference type="Proteomes" id="UP000267821"/>
    </source>
</evidence>
<dbReference type="SUPFAM" id="SSF52540">
    <property type="entry name" value="P-loop containing nucleoside triphosphate hydrolases"/>
    <property type="match status" value="1"/>
</dbReference>
<dbReference type="InterPro" id="IPR036412">
    <property type="entry name" value="HAD-like_sf"/>
</dbReference>
<dbReference type="STRING" id="1051890.A0A3N4MJK6"/>
<organism evidence="1 2">
    <name type="scientific">Terfezia boudieri ATCC MYA-4762</name>
    <dbReference type="NCBI Taxonomy" id="1051890"/>
    <lineage>
        <taxon>Eukaryota</taxon>
        <taxon>Fungi</taxon>
        <taxon>Dikarya</taxon>
        <taxon>Ascomycota</taxon>
        <taxon>Pezizomycotina</taxon>
        <taxon>Pezizomycetes</taxon>
        <taxon>Pezizales</taxon>
        <taxon>Pezizaceae</taxon>
        <taxon>Terfezia</taxon>
    </lineage>
</organism>
<dbReference type="Pfam" id="PF08645">
    <property type="entry name" value="PNK3P"/>
    <property type="match status" value="1"/>
</dbReference>